<sequence length="32" mass="3686">EELKGKGLLLPWTPPESTEILDILKDETGHYY</sequence>
<feature type="non-terminal residue" evidence="1">
    <location>
        <position position="1"/>
    </location>
</feature>
<organism evidence="1">
    <name type="scientific">marine sediment metagenome</name>
    <dbReference type="NCBI Taxonomy" id="412755"/>
    <lineage>
        <taxon>unclassified sequences</taxon>
        <taxon>metagenomes</taxon>
        <taxon>ecological metagenomes</taxon>
    </lineage>
</organism>
<comment type="caution">
    <text evidence="1">The sequence shown here is derived from an EMBL/GenBank/DDBJ whole genome shotgun (WGS) entry which is preliminary data.</text>
</comment>
<gene>
    <name evidence="1" type="ORF">S01H4_29016</name>
</gene>
<evidence type="ECO:0000313" key="1">
    <source>
        <dbReference type="EMBL" id="GAG75899.1"/>
    </source>
</evidence>
<accession>X1A2E0</accession>
<dbReference type="EMBL" id="BART01014625">
    <property type="protein sequence ID" value="GAG75899.1"/>
    <property type="molecule type" value="Genomic_DNA"/>
</dbReference>
<proteinExistence type="predicted"/>
<protein>
    <submittedName>
        <fullName evidence="1">Uncharacterized protein</fullName>
    </submittedName>
</protein>
<reference evidence="1" key="1">
    <citation type="journal article" date="2014" name="Front. Microbiol.">
        <title>High frequency of phylogenetically diverse reductive dehalogenase-homologous genes in deep subseafloor sedimentary metagenomes.</title>
        <authorList>
            <person name="Kawai M."/>
            <person name="Futagami T."/>
            <person name="Toyoda A."/>
            <person name="Takaki Y."/>
            <person name="Nishi S."/>
            <person name="Hori S."/>
            <person name="Arai W."/>
            <person name="Tsubouchi T."/>
            <person name="Morono Y."/>
            <person name="Uchiyama I."/>
            <person name="Ito T."/>
            <person name="Fujiyama A."/>
            <person name="Inagaki F."/>
            <person name="Takami H."/>
        </authorList>
    </citation>
    <scope>NUCLEOTIDE SEQUENCE</scope>
    <source>
        <strain evidence="1">Expedition CK06-06</strain>
    </source>
</reference>
<name>X1A2E0_9ZZZZ</name>
<dbReference type="AlphaFoldDB" id="X1A2E0"/>